<dbReference type="InterPro" id="IPR045085">
    <property type="entry name" value="HLD_clamp_pol_III_gamma_tau"/>
</dbReference>
<name>A0ABU8DWM1_9ACTN</name>
<keyword evidence="6" id="KW-0479">Metal-binding</keyword>
<feature type="compositionally biased region" description="Low complexity" evidence="12">
    <location>
        <begin position="497"/>
        <end position="519"/>
    </location>
</feature>
<dbReference type="InterPro" id="IPR008921">
    <property type="entry name" value="DNA_pol3_clamp-load_cplx_C"/>
</dbReference>
<keyword evidence="5" id="KW-0235">DNA replication</keyword>
<feature type="compositionally biased region" description="Low complexity" evidence="12">
    <location>
        <begin position="526"/>
        <end position="582"/>
    </location>
</feature>
<evidence type="ECO:0000259" key="13">
    <source>
        <dbReference type="SMART" id="SM00382"/>
    </source>
</evidence>
<dbReference type="Pfam" id="PF22608">
    <property type="entry name" value="DNAX_ATPase_lid"/>
    <property type="match status" value="1"/>
</dbReference>
<dbReference type="Gene3D" id="3.40.50.300">
    <property type="entry name" value="P-loop containing nucleotide triphosphate hydrolases"/>
    <property type="match status" value="1"/>
</dbReference>
<gene>
    <name evidence="14" type="ORF">TEK04_16100</name>
</gene>
<evidence type="ECO:0000256" key="7">
    <source>
        <dbReference type="ARBA" id="ARBA00022741"/>
    </source>
</evidence>
<dbReference type="InterPro" id="IPR050238">
    <property type="entry name" value="DNA_Rep/Repair_Clamp_Loader"/>
</dbReference>
<evidence type="ECO:0000256" key="5">
    <source>
        <dbReference type="ARBA" id="ARBA00022705"/>
    </source>
</evidence>
<feature type="compositionally biased region" description="Basic and acidic residues" evidence="12">
    <location>
        <begin position="439"/>
        <end position="451"/>
    </location>
</feature>
<feature type="compositionally biased region" description="Low complexity" evidence="12">
    <location>
        <begin position="656"/>
        <end position="678"/>
    </location>
</feature>
<dbReference type="SUPFAM" id="SSF48019">
    <property type="entry name" value="post-AAA+ oligomerization domain-like"/>
    <property type="match status" value="1"/>
</dbReference>
<dbReference type="RefSeq" id="WP_336405367.1">
    <property type="nucleotide sequence ID" value="NZ_JBAPLU010000018.1"/>
</dbReference>
<feature type="region of interest" description="Disordered" evidence="12">
    <location>
        <begin position="854"/>
        <end position="915"/>
    </location>
</feature>
<feature type="compositionally biased region" description="Low complexity" evidence="12">
    <location>
        <begin position="589"/>
        <end position="617"/>
    </location>
</feature>
<feature type="compositionally biased region" description="Basic and acidic residues" evidence="12">
    <location>
        <begin position="418"/>
        <end position="431"/>
    </location>
</feature>
<evidence type="ECO:0000313" key="15">
    <source>
        <dbReference type="Proteomes" id="UP001361570"/>
    </source>
</evidence>
<dbReference type="GO" id="GO:0003887">
    <property type="term" value="F:DNA-directed DNA polymerase activity"/>
    <property type="evidence" value="ECO:0007669"/>
    <property type="project" value="UniProtKB-EC"/>
</dbReference>
<dbReference type="PANTHER" id="PTHR11669">
    <property type="entry name" value="REPLICATION FACTOR C / DNA POLYMERASE III GAMMA-TAU SUBUNIT"/>
    <property type="match status" value="1"/>
</dbReference>
<comment type="similarity">
    <text evidence="1">Belongs to the DnaX/STICHEL family.</text>
</comment>
<evidence type="ECO:0000313" key="14">
    <source>
        <dbReference type="EMBL" id="MEI4273245.1"/>
    </source>
</evidence>
<reference evidence="14 15" key="1">
    <citation type="submission" date="2024-03" db="EMBL/GenBank/DDBJ databases">
        <title>Draft genome sequence of Klenkia sp. LSe6-5.</title>
        <authorList>
            <person name="Duangmal K."/>
            <person name="Chantavorakit T."/>
        </authorList>
    </citation>
    <scope>NUCLEOTIDE SEQUENCE [LARGE SCALE GENOMIC DNA]</scope>
    <source>
        <strain evidence="14 15">LSe6-5</strain>
    </source>
</reference>
<dbReference type="EMBL" id="JBAPLU010000018">
    <property type="protein sequence ID" value="MEI4273245.1"/>
    <property type="molecule type" value="Genomic_DNA"/>
</dbReference>
<feature type="domain" description="AAA+ ATPase" evidence="13">
    <location>
        <begin position="36"/>
        <end position="179"/>
    </location>
</feature>
<dbReference type="CDD" id="cd00009">
    <property type="entry name" value="AAA"/>
    <property type="match status" value="1"/>
</dbReference>
<sequence>MALALYRKYRPATFAEVVGQEHVTAPLVNAVDAGRINHAYLFSGPRGCGKTSSARILARSLNCEQGPTSTPCGVCTSCVALAPDGPGSIDVIEIDAASHGGVDDARDLRERAFFAPVHSRFKVYIVDEAHMVTTQGFNALLKVVEEPPEFLVFVFATTEPEKVLPTIRSRTHHYPFRLVPPATLRQLLESTCEREGVVVEPTVFPLVVRAGGGSVRDSLSILDQLLAGAGPEGVTYRTAVGLLGVTDDALLDETVDALAAHDAPGVFQAVDRVVEAGHDPRRFATDLLDRLRDLIVLDAVPEAGGNGLLDCPPDRLDLMSRQASALGQASLSRLADTVHAGLTEMRGTTAPRLLLELVCARMLLPGVDGSAAATLQRLERLERRLSIAGEHTGAPVADPVPGRAAPAAVPPAAPADRPGGRTESPARREYVRPSQARQEPARQDAPPRDAAPHNAAPQDAARQDAAPHNAAPQDAARQDAARQEPATRAPARREPAPDQADAATGSDRPAAGQAAAPPDDAARSVGTSGPASSGPASSGPASSGPASTPASSGGPSGTSPSGGPSGTSPSGGADGGRAAAAPADDDWPEIAAPGSAVPGSAAPGSAPAQPAQTAAPAEVDGWPEIAAPGSPAPRATAPAGSPATASGTAGGGAPQGGSAERPAADRPAGAPSAADPPGVRSHPRASTGEPDIPLPPEPTDDEDWSPPSRPAPARPAAPAQAAAPVAAPAPSTSTEQEPAPRAAAESAPAPRGGEPTPLVSANPPDQPADDGELTTVDVRRIWPELLGVVKRHKRTTEALLKNAQVHDLTAGVLTLSTTSPALSRRLGDDLNKDVIREALNELLGVRWRVATVVDGGDGAPSPGRSAPQGPPPTPQETRRAQYAAQSAEADELMAERAADAGDHRDAPPPVDPEQAALQLLRAQLGAHPVDS</sequence>
<feature type="compositionally biased region" description="Low complexity" evidence="12">
    <location>
        <begin position="452"/>
        <end position="475"/>
    </location>
</feature>
<protein>
    <recommendedName>
        <fullName evidence="2">DNA-directed DNA polymerase</fullName>
        <ecNumber evidence="2">2.7.7.7</ecNumber>
    </recommendedName>
</protein>
<comment type="caution">
    <text evidence="14">The sequence shown here is derived from an EMBL/GenBank/DDBJ whole genome shotgun (WGS) entry which is preliminary data.</text>
</comment>
<dbReference type="NCBIfam" id="TIGR02397">
    <property type="entry name" value="dnaX_nterm"/>
    <property type="match status" value="1"/>
</dbReference>
<feature type="region of interest" description="Disordered" evidence="12">
    <location>
        <begin position="390"/>
        <end position="773"/>
    </location>
</feature>
<dbReference type="PANTHER" id="PTHR11669:SF0">
    <property type="entry name" value="PROTEIN STICHEL-LIKE 2"/>
    <property type="match status" value="1"/>
</dbReference>
<accession>A0ABU8DWM1</accession>
<evidence type="ECO:0000256" key="9">
    <source>
        <dbReference type="ARBA" id="ARBA00022840"/>
    </source>
</evidence>
<evidence type="ECO:0000256" key="8">
    <source>
        <dbReference type="ARBA" id="ARBA00022833"/>
    </source>
</evidence>
<keyword evidence="7" id="KW-0547">Nucleotide-binding</keyword>
<keyword evidence="10" id="KW-0239">DNA-directed DNA polymerase</keyword>
<evidence type="ECO:0000256" key="10">
    <source>
        <dbReference type="ARBA" id="ARBA00022932"/>
    </source>
</evidence>
<dbReference type="SMART" id="SM00382">
    <property type="entry name" value="AAA"/>
    <property type="match status" value="1"/>
</dbReference>
<keyword evidence="8" id="KW-0862">Zinc</keyword>
<dbReference type="Proteomes" id="UP001361570">
    <property type="component" value="Unassembled WGS sequence"/>
</dbReference>
<dbReference type="Pfam" id="PF13177">
    <property type="entry name" value="DNA_pol3_delta2"/>
    <property type="match status" value="1"/>
</dbReference>
<evidence type="ECO:0000256" key="11">
    <source>
        <dbReference type="ARBA" id="ARBA00049244"/>
    </source>
</evidence>
<evidence type="ECO:0000256" key="3">
    <source>
        <dbReference type="ARBA" id="ARBA00022679"/>
    </source>
</evidence>
<keyword evidence="15" id="KW-1185">Reference proteome</keyword>
<dbReference type="InterPro" id="IPR027417">
    <property type="entry name" value="P-loop_NTPase"/>
</dbReference>
<feature type="compositionally biased region" description="Low complexity" evidence="12">
    <location>
        <begin position="626"/>
        <end position="647"/>
    </location>
</feature>
<dbReference type="EC" id="2.7.7.7" evidence="2"/>
<keyword evidence="3 14" id="KW-0808">Transferase</keyword>
<feature type="compositionally biased region" description="Low complexity" evidence="12">
    <location>
        <begin position="716"/>
        <end position="755"/>
    </location>
</feature>
<dbReference type="InterPro" id="IPR003593">
    <property type="entry name" value="AAA+_ATPase"/>
</dbReference>
<keyword evidence="9" id="KW-0067">ATP-binding</keyword>
<comment type="catalytic activity">
    <reaction evidence="11">
        <text>DNA(n) + a 2'-deoxyribonucleoside 5'-triphosphate = DNA(n+1) + diphosphate</text>
        <dbReference type="Rhea" id="RHEA:22508"/>
        <dbReference type="Rhea" id="RHEA-COMP:17339"/>
        <dbReference type="Rhea" id="RHEA-COMP:17340"/>
        <dbReference type="ChEBI" id="CHEBI:33019"/>
        <dbReference type="ChEBI" id="CHEBI:61560"/>
        <dbReference type="ChEBI" id="CHEBI:173112"/>
        <dbReference type="EC" id="2.7.7.7"/>
    </reaction>
</comment>
<evidence type="ECO:0000256" key="1">
    <source>
        <dbReference type="ARBA" id="ARBA00006360"/>
    </source>
</evidence>
<feature type="compositionally biased region" description="Basic and acidic residues" evidence="12">
    <location>
        <begin position="893"/>
        <end position="906"/>
    </location>
</feature>
<dbReference type="Gene3D" id="1.10.8.60">
    <property type="match status" value="1"/>
</dbReference>
<dbReference type="Pfam" id="PF12169">
    <property type="entry name" value="DNA_pol3_gamma3"/>
    <property type="match status" value="1"/>
</dbReference>
<evidence type="ECO:0000256" key="4">
    <source>
        <dbReference type="ARBA" id="ARBA00022695"/>
    </source>
</evidence>
<dbReference type="CDD" id="cd18137">
    <property type="entry name" value="HLD_clamp_pol_III_gamma_tau"/>
    <property type="match status" value="1"/>
</dbReference>
<dbReference type="InterPro" id="IPR012763">
    <property type="entry name" value="DNA_pol_III_sug/sutau_N"/>
</dbReference>
<dbReference type="NCBIfam" id="NF005846">
    <property type="entry name" value="PRK07764.1-6"/>
    <property type="match status" value="1"/>
</dbReference>
<evidence type="ECO:0000256" key="12">
    <source>
        <dbReference type="SAM" id="MobiDB-lite"/>
    </source>
</evidence>
<dbReference type="Gene3D" id="1.20.272.10">
    <property type="match status" value="1"/>
</dbReference>
<organism evidence="14 15">
    <name type="scientific">Klenkia sesuvii</name>
    <dbReference type="NCBI Taxonomy" id="3103137"/>
    <lineage>
        <taxon>Bacteria</taxon>
        <taxon>Bacillati</taxon>
        <taxon>Actinomycetota</taxon>
        <taxon>Actinomycetes</taxon>
        <taxon>Geodermatophilales</taxon>
        <taxon>Geodermatophilaceae</taxon>
        <taxon>Klenkia</taxon>
    </lineage>
</organism>
<keyword evidence="4 14" id="KW-0548">Nucleotidyltransferase</keyword>
<proteinExistence type="inferred from homology"/>
<evidence type="ECO:0000256" key="2">
    <source>
        <dbReference type="ARBA" id="ARBA00012417"/>
    </source>
</evidence>
<dbReference type="InterPro" id="IPR022754">
    <property type="entry name" value="DNA_pol_III_gamma-3"/>
</dbReference>
<evidence type="ECO:0000256" key="6">
    <source>
        <dbReference type="ARBA" id="ARBA00022723"/>
    </source>
</evidence>
<dbReference type="SUPFAM" id="SSF52540">
    <property type="entry name" value="P-loop containing nucleoside triphosphate hydrolases"/>
    <property type="match status" value="1"/>
</dbReference>
<feature type="compositionally biased region" description="Low complexity" evidence="12">
    <location>
        <begin position="394"/>
        <end position="407"/>
    </location>
</feature>